<keyword evidence="8" id="KW-0449">Lipoprotein</keyword>
<dbReference type="GO" id="GO:0005886">
    <property type="term" value="C:plasma membrane"/>
    <property type="evidence" value="ECO:0007669"/>
    <property type="project" value="UniProtKB-SubCell"/>
</dbReference>
<comment type="catalytic activity">
    <reaction evidence="7">
        <text>L-cysteinyl-[prolipoprotein] + a 1,2-diacyl-sn-glycero-3-phospho-(1'-sn-glycerol) = an S-1,2-diacyl-sn-glyceryl-L-cysteinyl-[prolipoprotein] + sn-glycerol 1-phosphate + H(+)</text>
        <dbReference type="Rhea" id="RHEA:56712"/>
        <dbReference type="Rhea" id="RHEA-COMP:14679"/>
        <dbReference type="Rhea" id="RHEA-COMP:14680"/>
        <dbReference type="ChEBI" id="CHEBI:15378"/>
        <dbReference type="ChEBI" id="CHEBI:29950"/>
        <dbReference type="ChEBI" id="CHEBI:57685"/>
        <dbReference type="ChEBI" id="CHEBI:64716"/>
        <dbReference type="ChEBI" id="CHEBI:140658"/>
        <dbReference type="EC" id="2.5.1.145"/>
    </reaction>
</comment>
<evidence type="ECO:0000313" key="8">
    <source>
        <dbReference type="EMBL" id="PQV63932.1"/>
    </source>
</evidence>
<sequence length="320" mass="35264">MRPILAIIPALPQRFLIPAFVLAFLVGALAAFKIKSATPLVFSLGVAFLAYLWSRQSITLHSYGLFLVLGFFLSTYLACLEAKRRGFDPNIILDAAMPLLLVSILLCRVLYFLIYPSQWAGFGQFLQIWNGGLSFHGAIIGALGTLAYFSYARKIPFGTLCDSISPGMFLGYGVGRIGCFMNGCCYGHETHLPWGVVFPDETNRLISTPPSHPAQLYSTFLSLIIFAVMWRARTKPAFNRFPGQMAMLLLAFIAVERFIIEFFRKGATAPLAFGLDWLTKAQLASVLGIIVLAALYAVLSRRPHTQSALQTAPSNHVSAR</sequence>
<name>A0A2S8SSZ3_9BACT</name>
<dbReference type="OrthoDB" id="871140at2"/>
<evidence type="ECO:0000256" key="3">
    <source>
        <dbReference type="ARBA" id="ARBA00022679"/>
    </source>
</evidence>
<dbReference type="GO" id="GO:0008961">
    <property type="term" value="F:phosphatidylglycerol-prolipoprotein diacylglyceryl transferase activity"/>
    <property type="evidence" value="ECO:0007669"/>
    <property type="project" value="UniProtKB-UniRule"/>
</dbReference>
<dbReference type="PANTHER" id="PTHR30589:SF0">
    <property type="entry name" value="PHOSPHATIDYLGLYCEROL--PROLIPOPROTEIN DIACYLGLYCERYL TRANSFERASE"/>
    <property type="match status" value="1"/>
</dbReference>
<keyword evidence="6 7" id="KW-0472">Membrane</keyword>
<comment type="function">
    <text evidence="7">Catalyzes the transfer of the diacylglyceryl group from phosphatidylglycerol to the sulfhydryl group of the N-terminal cysteine of a prolipoprotein, the first step in the formation of mature lipoproteins.</text>
</comment>
<dbReference type="Pfam" id="PF01790">
    <property type="entry name" value="LGT"/>
    <property type="match status" value="1"/>
</dbReference>
<reference evidence="8 9" key="1">
    <citation type="journal article" date="2018" name="Syst. Appl. Microbiol.">
        <title>Abditibacterium utsteinense sp. nov., the first cultivated member of candidate phylum FBP, isolated from ice-free Antarctic soil samples.</title>
        <authorList>
            <person name="Tahon G."/>
            <person name="Tytgat B."/>
            <person name="Lebbe L."/>
            <person name="Carlier A."/>
            <person name="Willems A."/>
        </authorList>
    </citation>
    <scope>NUCLEOTIDE SEQUENCE [LARGE SCALE GENOMIC DNA]</scope>
    <source>
        <strain evidence="8 9">LMG 29911</strain>
    </source>
</reference>
<dbReference type="InParanoid" id="A0A2S8SSZ3"/>
<feature type="transmembrane region" description="Helical" evidence="7">
    <location>
        <begin position="244"/>
        <end position="260"/>
    </location>
</feature>
<feature type="transmembrane region" description="Helical" evidence="7">
    <location>
        <begin position="15"/>
        <end position="32"/>
    </location>
</feature>
<feature type="transmembrane region" description="Helical" evidence="7">
    <location>
        <begin position="37"/>
        <end position="54"/>
    </location>
</feature>
<accession>A0A2S8SSZ3</accession>
<dbReference type="HAMAP" id="MF_01147">
    <property type="entry name" value="Lgt"/>
    <property type="match status" value="1"/>
</dbReference>
<feature type="transmembrane region" description="Helical" evidence="7">
    <location>
        <begin position="126"/>
        <end position="149"/>
    </location>
</feature>
<gene>
    <name evidence="7" type="primary">lgt</name>
    <name evidence="8" type="ORF">B1R32_108143</name>
</gene>
<evidence type="ECO:0000313" key="9">
    <source>
        <dbReference type="Proteomes" id="UP000237684"/>
    </source>
</evidence>
<keyword evidence="4 7" id="KW-0812">Transmembrane</keyword>
<comment type="subcellular location">
    <subcellularLocation>
        <location evidence="7">Cell membrane</location>
        <topology evidence="7">Multi-pass membrane protein</topology>
    </subcellularLocation>
</comment>
<keyword evidence="9" id="KW-1185">Reference proteome</keyword>
<dbReference type="EMBL" id="NIGF01000008">
    <property type="protein sequence ID" value="PQV63932.1"/>
    <property type="molecule type" value="Genomic_DNA"/>
</dbReference>
<evidence type="ECO:0000256" key="6">
    <source>
        <dbReference type="ARBA" id="ARBA00023136"/>
    </source>
</evidence>
<evidence type="ECO:0000256" key="7">
    <source>
        <dbReference type="HAMAP-Rule" id="MF_01147"/>
    </source>
</evidence>
<dbReference type="GO" id="GO:0042158">
    <property type="term" value="P:lipoprotein biosynthetic process"/>
    <property type="evidence" value="ECO:0007669"/>
    <property type="project" value="UniProtKB-UniRule"/>
</dbReference>
<dbReference type="PANTHER" id="PTHR30589">
    <property type="entry name" value="PROLIPOPROTEIN DIACYLGLYCERYL TRANSFERASE"/>
    <property type="match status" value="1"/>
</dbReference>
<evidence type="ECO:0000256" key="2">
    <source>
        <dbReference type="ARBA" id="ARBA00022475"/>
    </source>
</evidence>
<comment type="similarity">
    <text evidence="1 7">Belongs to the Lgt family.</text>
</comment>
<feature type="transmembrane region" description="Helical" evidence="7">
    <location>
        <begin position="91"/>
        <end position="114"/>
    </location>
</feature>
<proteinExistence type="inferred from homology"/>
<dbReference type="AlphaFoldDB" id="A0A2S8SSZ3"/>
<evidence type="ECO:0000256" key="5">
    <source>
        <dbReference type="ARBA" id="ARBA00022989"/>
    </source>
</evidence>
<dbReference type="FunCoup" id="A0A2S8SSZ3">
    <property type="interactions" value="279"/>
</dbReference>
<dbReference type="EC" id="2.5.1.145" evidence="7"/>
<keyword evidence="2 7" id="KW-1003">Cell membrane</keyword>
<keyword evidence="5 7" id="KW-1133">Transmembrane helix</keyword>
<evidence type="ECO:0000256" key="1">
    <source>
        <dbReference type="ARBA" id="ARBA00007150"/>
    </source>
</evidence>
<feature type="binding site" evidence="7">
    <location>
        <position position="176"/>
    </location>
    <ligand>
        <name>a 1,2-diacyl-sn-glycero-3-phospho-(1'-sn-glycerol)</name>
        <dbReference type="ChEBI" id="CHEBI:64716"/>
    </ligand>
</feature>
<comment type="caution">
    <text evidence="8">The sequence shown here is derived from an EMBL/GenBank/DDBJ whole genome shotgun (WGS) entry which is preliminary data.</text>
</comment>
<feature type="transmembrane region" description="Helical" evidence="7">
    <location>
        <begin position="60"/>
        <end position="79"/>
    </location>
</feature>
<dbReference type="Proteomes" id="UP000237684">
    <property type="component" value="Unassembled WGS sequence"/>
</dbReference>
<dbReference type="InterPro" id="IPR001640">
    <property type="entry name" value="Lgt"/>
</dbReference>
<keyword evidence="3 7" id="KW-0808">Transferase</keyword>
<dbReference type="RefSeq" id="WP_105483766.1">
    <property type="nucleotide sequence ID" value="NZ_NIGF01000008.1"/>
</dbReference>
<dbReference type="UniPathway" id="UPA00664"/>
<comment type="pathway">
    <text evidence="7">Protein modification; lipoprotein biosynthesis (diacylglyceryl transfer).</text>
</comment>
<organism evidence="8 9">
    <name type="scientific">Abditibacterium utsteinense</name>
    <dbReference type="NCBI Taxonomy" id="1960156"/>
    <lineage>
        <taxon>Bacteria</taxon>
        <taxon>Pseudomonadati</taxon>
        <taxon>Abditibacteriota</taxon>
        <taxon>Abditibacteriia</taxon>
        <taxon>Abditibacteriales</taxon>
        <taxon>Abditibacteriaceae</taxon>
        <taxon>Abditibacterium</taxon>
    </lineage>
</organism>
<evidence type="ECO:0000256" key="4">
    <source>
        <dbReference type="ARBA" id="ARBA00022692"/>
    </source>
</evidence>
<dbReference type="NCBIfam" id="TIGR00544">
    <property type="entry name" value="lgt"/>
    <property type="match status" value="1"/>
</dbReference>
<protein>
    <recommendedName>
        <fullName evidence="7">Phosphatidylglycerol--prolipoprotein diacylglyceryl transferase</fullName>
        <ecNumber evidence="7">2.5.1.145</ecNumber>
    </recommendedName>
</protein>
<feature type="transmembrane region" description="Helical" evidence="7">
    <location>
        <begin position="281"/>
        <end position="299"/>
    </location>
</feature>